<dbReference type="OMA" id="THLIMEL"/>
<organism evidence="3 4">
    <name type="scientific">Scheffersomyces stipitis (strain ATCC 58785 / CBS 6054 / NBRC 10063 / NRRL Y-11545)</name>
    <name type="common">Yeast</name>
    <name type="synonym">Pichia stipitis</name>
    <dbReference type="NCBI Taxonomy" id="322104"/>
    <lineage>
        <taxon>Eukaryota</taxon>
        <taxon>Fungi</taxon>
        <taxon>Dikarya</taxon>
        <taxon>Ascomycota</taxon>
        <taxon>Saccharomycotina</taxon>
        <taxon>Pichiomycetes</taxon>
        <taxon>Debaryomycetaceae</taxon>
        <taxon>Scheffersomyces</taxon>
    </lineage>
</organism>
<dbReference type="InParanoid" id="A3LW58"/>
<dbReference type="RefSeq" id="XP_001385254.2">
    <property type="nucleotide sequence ID" value="XM_001385217.1"/>
</dbReference>
<reference evidence="3 4" key="1">
    <citation type="journal article" date="2007" name="Nat. Biotechnol.">
        <title>Genome sequence of the lignocellulose-bioconverting and xylose-fermenting yeast Pichia stipitis.</title>
        <authorList>
            <person name="Jeffries T.W."/>
            <person name="Grigoriev I.V."/>
            <person name="Grimwood J."/>
            <person name="Laplaza J.M."/>
            <person name="Aerts A."/>
            <person name="Salamov A."/>
            <person name="Schmutz J."/>
            <person name="Lindquist E."/>
            <person name="Dehal P."/>
            <person name="Shapiro H."/>
            <person name="Jin Y.S."/>
            <person name="Passoth V."/>
            <person name="Richardson P.M."/>
        </authorList>
    </citation>
    <scope>NUCLEOTIDE SEQUENCE [LARGE SCALE GENOMIC DNA]</scope>
    <source>
        <strain evidence="4">ATCC 58785 / CBS 6054 / NBRC 10063 / NRRL Y-11545</strain>
    </source>
</reference>
<dbReference type="Pfam" id="PF13041">
    <property type="entry name" value="PPR_2"/>
    <property type="match status" value="1"/>
</dbReference>
<dbReference type="EMBL" id="CP000499">
    <property type="protein sequence ID" value="ABN67225.2"/>
    <property type="molecule type" value="Genomic_DNA"/>
</dbReference>
<evidence type="ECO:0000313" key="3">
    <source>
        <dbReference type="EMBL" id="ABN67225.2"/>
    </source>
</evidence>
<dbReference type="STRING" id="322104.A3LW58"/>
<dbReference type="HOGENOM" id="CLU_015498_0_0_1"/>
<dbReference type="KEGG" id="pic:PICST_72260"/>
<dbReference type="GeneID" id="4839496"/>
<evidence type="ECO:0000313" key="4">
    <source>
        <dbReference type="Proteomes" id="UP000002258"/>
    </source>
</evidence>
<gene>
    <name evidence="3" type="ORF">PICST_72260</name>
</gene>
<dbReference type="AlphaFoldDB" id="A3LW58"/>
<dbReference type="eggNOG" id="ENOG502QSY4">
    <property type="taxonomic scope" value="Eukaryota"/>
</dbReference>
<protein>
    <recommendedName>
        <fullName evidence="2">Mitochondrial 15S rRNA processing factor CCM1</fullName>
    </recommendedName>
</protein>
<dbReference type="Proteomes" id="UP000002258">
    <property type="component" value="Chromosome 5"/>
</dbReference>
<proteinExistence type="predicted"/>
<accession>A3LW58</accession>
<sequence length="910" mass="104500">MSPSQFDRKKSLSRTRASLKMGHNYSLQKALLILKSKYDSKAFQKPDGSILDIHKLKPSDLKPDSEKALIIFKNLINMKTLAKISPDKRLLYTLLGTNDQQFKDPFLVTSDILKLLERDNNIDRAVYLAKLVDPKDAVVGMNAILQWLLERGDVQGAFKNYNDRKKWNIPVNSQTYVILFDGLAKSHMWGDVSDQLCDKVVDIFDRYRSQYTKDETSINNHAARKEFIAKRCSIQHFNACLSLLVKNFKQDQEKAWTFFDKIIPDPKSKLPVLVADIQTFTILLDGVKRFSIDKSEEIKNNKQMPVNEKTLRLLEIQGKLVSTAEAILDKVLKEATPPVPPTREEVESNTQILDDYRAKSRRRLINIDPSFVSVFVSCFISSHFGTGHDIKSGSHYMYVQKGMEYLRLWCPEIDNLCNFVSKIDTESKPITPSKSLKYHTDLRLKSAIDKLALESSNVLIDEASATDVLPENITSVQPLQKSIINPEVVFPPPPSSKNKTRAIFSDKKKPLVDFTRVPIEDIKLLELHRAYETSRGKFGRKLSHDQLSILRRERAGVNKFLISNVLDGLLKLGRKEEFYLSIWFILSKWGGIEFQAEDILRIKTEGLRRGLLREPNVAHIDSLKQCETEQKHKEDIVDIMSVENLIFKLSEQFKTKGQTASHVIVDIFSSLANYSTNSFFSLKPRIKTADVIFSTLIKDLHYYNDYNYNISVLEKKEKNIPNNTPRKSITNGQLEFFLEDLNRFLESLITAEGRLHPHSPSKYLLPNVYLDSYNKIIDRIYRSTWIDTSEEQTLNHHKQIVRSGILLFRPQSLIDPRENLQFATPIIKSMEIVYNNLKDKQGLSTEDVIVMTNLKRIFQLDIEGQAGIDKYNNLAKKIQRALQIDTKQKNKVTIISKAVAEEENESKLPA</sequence>
<evidence type="ECO:0000256" key="2">
    <source>
        <dbReference type="ARBA" id="ARBA00044527"/>
    </source>
</evidence>
<dbReference type="InterPro" id="IPR002885">
    <property type="entry name" value="PPR_rpt"/>
</dbReference>
<dbReference type="GO" id="GO:0005739">
    <property type="term" value="C:mitochondrion"/>
    <property type="evidence" value="ECO:0007669"/>
    <property type="project" value="UniProtKB-SubCell"/>
</dbReference>
<name>A3LW58_PICST</name>
<evidence type="ECO:0000256" key="1">
    <source>
        <dbReference type="ARBA" id="ARBA00004173"/>
    </source>
</evidence>
<keyword evidence="4" id="KW-1185">Reference proteome</keyword>
<comment type="subcellular location">
    <subcellularLocation>
        <location evidence="1">Mitochondrion</location>
    </subcellularLocation>
</comment>
<dbReference type="Gene3D" id="1.25.40.10">
    <property type="entry name" value="Tetratricopeptide repeat domain"/>
    <property type="match status" value="1"/>
</dbReference>
<dbReference type="InterPro" id="IPR011990">
    <property type="entry name" value="TPR-like_helical_dom_sf"/>
</dbReference>
<dbReference type="OrthoDB" id="185373at2759"/>